<sequence>MSLNKLFPALLLIGGMLLMQIHAIQFWTEHTGQYGALWSVLIEGAALWLWSQRNALKNALAVVATLLALTGPLYQVAAPVVEQLRSTQTNTQQQQLIAAEIASLESSLAQYNSNSGTRVGWAARIDATQATLNAKRTELSQLITAPSATPWQTIAIVLMQALALLLIQIVIVLAIRAVSEKPASEWAENAMQAPALKNNLKAVKAKPKAPVMRQAAAA</sequence>
<dbReference type="eggNOG" id="ENOG50348PR">
    <property type="taxonomic scope" value="Bacteria"/>
</dbReference>
<keyword evidence="1" id="KW-0812">Transmembrane</keyword>
<dbReference type="HOGENOM" id="CLU_1266380_0_0_6"/>
<dbReference type="KEGG" id="tol:TOL_0460"/>
<keyword evidence="1" id="KW-1133">Transmembrane helix</keyword>
<gene>
    <name evidence="2" type="ORF">TOL_0460</name>
</gene>
<proteinExistence type="predicted"/>
<organism evidence="2 3">
    <name type="scientific">Thalassolituus oleivorans MIL-1</name>
    <dbReference type="NCBI Taxonomy" id="1298593"/>
    <lineage>
        <taxon>Bacteria</taxon>
        <taxon>Pseudomonadati</taxon>
        <taxon>Pseudomonadota</taxon>
        <taxon>Gammaproteobacteria</taxon>
        <taxon>Oceanospirillales</taxon>
        <taxon>Oceanospirillaceae</taxon>
        <taxon>Thalassolituus</taxon>
    </lineage>
</organism>
<dbReference type="GeneID" id="79175451"/>
<evidence type="ECO:0000313" key="2">
    <source>
        <dbReference type="EMBL" id="CCU70899.1"/>
    </source>
</evidence>
<reference evidence="2 3" key="1">
    <citation type="journal article" date="2013" name="Genome Announc.">
        <title>Genome Sequence of Thalassolituus oleivorans MIL-1 (DSM 14913T).</title>
        <authorList>
            <person name="Golyshin P.N."/>
            <person name="Werner J."/>
            <person name="Chernikova T.N."/>
            <person name="Tran H."/>
            <person name="Ferrer M."/>
            <person name="Yakimov M.M."/>
            <person name="Teeling H."/>
            <person name="Golyshina O.V."/>
        </authorList>
    </citation>
    <scope>NUCLEOTIDE SEQUENCE [LARGE SCALE GENOMIC DNA]</scope>
    <source>
        <strain evidence="2 3">MIL-1</strain>
    </source>
</reference>
<evidence type="ECO:0000256" key="1">
    <source>
        <dbReference type="SAM" id="Phobius"/>
    </source>
</evidence>
<accession>M5DZG8</accession>
<keyword evidence="3" id="KW-1185">Reference proteome</keyword>
<feature type="transmembrane region" description="Helical" evidence="1">
    <location>
        <begin position="58"/>
        <end position="77"/>
    </location>
</feature>
<dbReference type="Proteomes" id="UP000011866">
    <property type="component" value="Chromosome"/>
</dbReference>
<keyword evidence="1" id="KW-0472">Membrane</keyword>
<feature type="transmembrane region" description="Helical" evidence="1">
    <location>
        <begin position="33"/>
        <end position="51"/>
    </location>
</feature>
<name>M5DZG8_9GAMM</name>
<evidence type="ECO:0000313" key="3">
    <source>
        <dbReference type="Proteomes" id="UP000011866"/>
    </source>
</evidence>
<dbReference type="EMBL" id="HF680312">
    <property type="protein sequence ID" value="CCU70899.1"/>
    <property type="molecule type" value="Genomic_DNA"/>
</dbReference>
<feature type="transmembrane region" description="Helical" evidence="1">
    <location>
        <begin position="154"/>
        <end position="175"/>
    </location>
</feature>
<protein>
    <submittedName>
        <fullName evidence="2">Uncharacterized protein</fullName>
    </submittedName>
</protein>
<dbReference type="AlphaFoldDB" id="M5DZG8"/>
<dbReference type="RefSeq" id="WP_015485639.1">
    <property type="nucleotide sequence ID" value="NC_020888.1"/>
</dbReference>